<keyword evidence="4" id="KW-1185">Reference proteome</keyword>
<comment type="caution">
    <text evidence="3">The sequence shown here is derived from an EMBL/GenBank/DDBJ whole genome shotgun (WGS) entry which is preliminary data.</text>
</comment>
<dbReference type="OrthoDB" id="9775759at2"/>
<dbReference type="Gene3D" id="3.20.20.140">
    <property type="entry name" value="Metal-dependent hydrolases"/>
    <property type="match status" value="1"/>
</dbReference>
<evidence type="ECO:0000259" key="2">
    <source>
        <dbReference type="Pfam" id="PF12890"/>
    </source>
</evidence>
<evidence type="ECO:0000256" key="1">
    <source>
        <dbReference type="ARBA" id="ARBA00022975"/>
    </source>
</evidence>
<evidence type="ECO:0000313" key="4">
    <source>
        <dbReference type="Proteomes" id="UP000444185"/>
    </source>
</evidence>
<dbReference type="SUPFAM" id="SSF51338">
    <property type="entry name" value="Composite domain of metallo-dependent hydrolases"/>
    <property type="match status" value="1"/>
</dbReference>
<dbReference type="InterPro" id="IPR024403">
    <property type="entry name" value="DHOase_cat"/>
</dbReference>
<keyword evidence="3" id="KW-0378">Hydrolase</keyword>
<dbReference type="InterPro" id="IPR050138">
    <property type="entry name" value="DHOase/Allantoinase_Hydrolase"/>
</dbReference>
<evidence type="ECO:0000313" key="3">
    <source>
        <dbReference type="EMBL" id="MXO51372.1"/>
    </source>
</evidence>
<gene>
    <name evidence="3" type="ORF">GRI42_08660</name>
</gene>
<dbReference type="EMBL" id="WTYF01000004">
    <property type="protein sequence ID" value="MXO51372.1"/>
    <property type="molecule type" value="Genomic_DNA"/>
</dbReference>
<reference evidence="3 4" key="1">
    <citation type="submission" date="2019-12" db="EMBL/GenBank/DDBJ databases">
        <title>Genomic-based taxomic classification of the family Erythrobacteraceae.</title>
        <authorList>
            <person name="Xu L."/>
        </authorList>
    </citation>
    <scope>NUCLEOTIDE SEQUENCE [LARGE SCALE GENOMIC DNA]</scope>
    <source>
        <strain evidence="3 4">DSM 16225</strain>
    </source>
</reference>
<dbReference type="SUPFAM" id="SSF51556">
    <property type="entry name" value="Metallo-dependent hydrolases"/>
    <property type="match status" value="1"/>
</dbReference>
<dbReference type="GO" id="GO:0005737">
    <property type="term" value="C:cytoplasm"/>
    <property type="evidence" value="ECO:0007669"/>
    <property type="project" value="TreeGrafter"/>
</dbReference>
<dbReference type="InterPro" id="IPR011059">
    <property type="entry name" value="Metal-dep_hydrolase_composite"/>
</dbReference>
<dbReference type="Pfam" id="PF12890">
    <property type="entry name" value="DHOase"/>
    <property type="match status" value="1"/>
</dbReference>
<accession>A0A844Y2R0</accession>
<dbReference type="Proteomes" id="UP000444185">
    <property type="component" value="Unassembled WGS sequence"/>
</dbReference>
<protein>
    <submittedName>
        <fullName evidence="3">Amidohydrolase family protein</fullName>
    </submittedName>
</protein>
<dbReference type="PANTHER" id="PTHR43668">
    <property type="entry name" value="ALLANTOINASE"/>
    <property type="match status" value="1"/>
</dbReference>
<dbReference type="InterPro" id="IPR032466">
    <property type="entry name" value="Metal_Hydrolase"/>
</dbReference>
<organism evidence="3 4">
    <name type="scientific">Qipengyuania gaetbuli</name>
    <dbReference type="NCBI Taxonomy" id="266952"/>
    <lineage>
        <taxon>Bacteria</taxon>
        <taxon>Pseudomonadati</taxon>
        <taxon>Pseudomonadota</taxon>
        <taxon>Alphaproteobacteria</taxon>
        <taxon>Sphingomonadales</taxon>
        <taxon>Erythrobacteraceae</taxon>
        <taxon>Qipengyuania</taxon>
    </lineage>
</organism>
<sequence length="410" mass="42643">MKQTRPITIAGGRLVTPAGVREGALRMADGRIAALGDVTPDNGDEIVDARGGLVTPGLVDLGVFAIDKPAFHFGGITRAALMPDQSPALDLPSRVSYIAKSGKPDLWVHPLAAATRGLEGREIAEIALMREAGARGVATGRSWIADSGAMLRLLQYAAMLDMTVVTHAEDAALVGSAVATAGEYATRRGLPSAPAEAEAIAIARDLALAEMAGARLHFRQVTTAAGLDLVRRAKAQGQAVTAGVTPAHFMLSDLATVDFRTFARLSPPLRSEADRQAVREAIADGTIDVISSGHDPRGPEDKRLPFADAEPGMAGAETLLAMVLSLVLDDVIDLGRAFELVAGKPAQLLDVEAGRLEAGLEADIAIVDPDRPWVIQSAKMAATAGNTPFDGQPTQGRVTALWKGGVAIGG</sequence>
<dbReference type="GO" id="GO:0006221">
    <property type="term" value="P:pyrimidine nucleotide biosynthetic process"/>
    <property type="evidence" value="ECO:0007669"/>
    <property type="project" value="UniProtKB-KW"/>
</dbReference>
<dbReference type="RefSeq" id="WP_160608087.1">
    <property type="nucleotide sequence ID" value="NZ_WTYF01000004.1"/>
</dbReference>
<feature type="domain" description="Dihydroorotase catalytic" evidence="2">
    <location>
        <begin position="72"/>
        <end position="222"/>
    </location>
</feature>
<keyword evidence="1" id="KW-0665">Pyrimidine biosynthesis</keyword>
<dbReference type="PANTHER" id="PTHR43668:SF2">
    <property type="entry name" value="ALLANTOINASE"/>
    <property type="match status" value="1"/>
</dbReference>
<dbReference type="GO" id="GO:0006145">
    <property type="term" value="P:purine nucleobase catabolic process"/>
    <property type="evidence" value="ECO:0007669"/>
    <property type="project" value="TreeGrafter"/>
</dbReference>
<dbReference type="InterPro" id="IPR004722">
    <property type="entry name" value="DHOase"/>
</dbReference>
<dbReference type="GO" id="GO:0046872">
    <property type="term" value="F:metal ion binding"/>
    <property type="evidence" value="ECO:0007669"/>
    <property type="project" value="InterPro"/>
</dbReference>
<dbReference type="CDD" id="cd01317">
    <property type="entry name" value="DHOase_IIa"/>
    <property type="match status" value="1"/>
</dbReference>
<dbReference type="AlphaFoldDB" id="A0A844Y2R0"/>
<dbReference type="GO" id="GO:0004038">
    <property type="term" value="F:allantoinase activity"/>
    <property type="evidence" value="ECO:0007669"/>
    <property type="project" value="TreeGrafter"/>
</dbReference>
<name>A0A844Y2R0_9SPHN</name>
<dbReference type="GO" id="GO:0004151">
    <property type="term" value="F:dihydroorotase activity"/>
    <property type="evidence" value="ECO:0007669"/>
    <property type="project" value="InterPro"/>
</dbReference>
<proteinExistence type="predicted"/>